<dbReference type="GO" id="GO:0006351">
    <property type="term" value="P:DNA-templated transcription"/>
    <property type="evidence" value="ECO:0007669"/>
    <property type="project" value="TreeGrafter"/>
</dbReference>
<comment type="caution">
    <text evidence="6">The sequence shown here is derived from an EMBL/GenBank/DDBJ whole genome shotgun (WGS) entry which is preliminary data.</text>
</comment>
<dbReference type="Gene3D" id="3.40.190.290">
    <property type="match status" value="1"/>
</dbReference>
<dbReference type="InterPro" id="IPR058163">
    <property type="entry name" value="LysR-type_TF_proteobact-type"/>
</dbReference>
<protein>
    <submittedName>
        <fullName evidence="6">LysR family transcriptional regulator</fullName>
    </submittedName>
</protein>
<dbReference type="OrthoDB" id="9076738at2"/>
<evidence type="ECO:0000259" key="5">
    <source>
        <dbReference type="PROSITE" id="PS50931"/>
    </source>
</evidence>
<keyword evidence="4" id="KW-0804">Transcription</keyword>
<dbReference type="Pfam" id="PF03466">
    <property type="entry name" value="LysR_substrate"/>
    <property type="match status" value="1"/>
</dbReference>
<dbReference type="Gene3D" id="1.10.10.10">
    <property type="entry name" value="Winged helix-like DNA-binding domain superfamily/Winged helix DNA-binding domain"/>
    <property type="match status" value="1"/>
</dbReference>
<dbReference type="RefSeq" id="WP_113933879.1">
    <property type="nucleotide sequence ID" value="NZ_JACCEU010000008.1"/>
</dbReference>
<dbReference type="PANTHER" id="PTHR30537">
    <property type="entry name" value="HTH-TYPE TRANSCRIPTIONAL REGULATOR"/>
    <property type="match status" value="1"/>
</dbReference>
<reference evidence="6 7" key="1">
    <citation type="submission" date="2018-06" db="EMBL/GenBank/DDBJ databases">
        <title>Genomic Encyclopedia of Type Strains, Phase IV (KMG-IV): sequencing the most valuable type-strain genomes for metagenomic binning, comparative biology and taxonomic classification.</title>
        <authorList>
            <person name="Goeker M."/>
        </authorList>
    </citation>
    <scope>NUCLEOTIDE SEQUENCE [LARGE SCALE GENOMIC DNA]</scope>
    <source>
        <strain evidence="6 7">DSM 25520</strain>
    </source>
</reference>
<dbReference type="SUPFAM" id="SSF46785">
    <property type="entry name" value="Winged helix' DNA-binding domain"/>
    <property type="match status" value="1"/>
</dbReference>
<comment type="similarity">
    <text evidence="1">Belongs to the LysR transcriptional regulatory family.</text>
</comment>
<proteinExistence type="inferred from homology"/>
<evidence type="ECO:0000313" key="6">
    <source>
        <dbReference type="EMBL" id="RBP38316.1"/>
    </source>
</evidence>
<evidence type="ECO:0000256" key="3">
    <source>
        <dbReference type="ARBA" id="ARBA00023125"/>
    </source>
</evidence>
<dbReference type="Pfam" id="PF00126">
    <property type="entry name" value="HTH_1"/>
    <property type="match status" value="1"/>
</dbReference>
<gene>
    <name evidence="6" type="ORF">DFR37_10780</name>
</gene>
<dbReference type="GO" id="GO:0003700">
    <property type="term" value="F:DNA-binding transcription factor activity"/>
    <property type="evidence" value="ECO:0007669"/>
    <property type="project" value="InterPro"/>
</dbReference>
<organism evidence="6 7">
    <name type="scientific">Eoetvoesiella caeni</name>
    <dbReference type="NCBI Taxonomy" id="645616"/>
    <lineage>
        <taxon>Bacteria</taxon>
        <taxon>Pseudomonadati</taxon>
        <taxon>Pseudomonadota</taxon>
        <taxon>Betaproteobacteria</taxon>
        <taxon>Burkholderiales</taxon>
        <taxon>Alcaligenaceae</taxon>
        <taxon>Eoetvoesiella</taxon>
    </lineage>
</organism>
<dbReference type="InterPro" id="IPR036390">
    <property type="entry name" value="WH_DNA-bd_sf"/>
</dbReference>
<dbReference type="InterPro" id="IPR036388">
    <property type="entry name" value="WH-like_DNA-bd_sf"/>
</dbReference>
<accession>A0A366H8B8</accession>
<evidence type="ECO:0000313" key="7">
    <source>
        <dbReference type="Proteomes" id="UP000253628"/>
    </source>
</evidence>
<dbReference type="InterPro" id="IPR000847">
    <property type="entry name" value="LysR_HTH_N"/>
</dbReference>
<dbReference type="AlphaFoldDB" id="A0A366H8B8"/>
<keyword evidence="7" id="KW-1185">Reference proteome</keyword>
<dbReference type="FunFam" id="1.10.10.10:FF:000001">
    <property type="entry name" value="LysR family transcriptional regulator"/>
    <property type="match status" value="1"/>
</dbReference>
<dbReference type="Proteomes" id="UP000253628">
    <property type="component" value="Unassembled WGS sequence"/>
</dbReference>
<dbReference type="SUPFAM" id="SSF53850">
    <property type="entry name" value="Periplasmic binding protein-like II"/>
    <property type="match status" value="1"/>
</dbReference>
<name>A0A366H8B8_9BURK</name>
<evidence type="ECO:0000256" key="2">
    <source>
        <dbReference type="ARBA" id="ARBA00023015"/>
    </source>
</evidence>
<feature type="domain" description="HTH lysR-type" evidence="5">
    <location>
        <begin position="7"/>
        <end position="64"/>
    </location>
</feature>
<sequence>MNKLASINLNRLVVFVAVAESSSLTAAAAKLGIAKTMVSTHMQRLEAELGASLLVRTTRRLSLTEAGQAFYASARRILNDVDDAVLEAGSATAEPRGTLRVTAPIDYGAAIITPALVALRARYPALKIELILGDTRFDLIAEGIDVAIRLGRLADSSHQATKVGSYAKWLVASPKFLQGVGRLRMHEELGDLPFISLSVLAQPLSFVFEKAAGEKCLVLFKSVFSANTANACRAAALAGGGLAVLTDFSISEDVAAGRLIRILPEWTLPKAEIHAVFPAARHRSVKVRVFVDALKALASTANLAGNNAPKGKGANMAGRA</sequence>
<dbReference type="PROSITE" id="PS50931">
    <property type="entry name" value="HTH_LYSR"/>
    <property type="match status" value="1"/>
</dbReference>
<dbReference type="CDD" id="cd08422">
    <property type="entry name" value="PBP2_CrgA_like"/>
    <property type="match status" value="1"/>
</dbReference>
<dbReference type="InterPro" id="IPR005119">
    <property type="entry name" value="LysR_subst-bd"/>
</dbReference>
<dbReference type="GO" id="GO:0043565">
    <property type="term" value="F:sequence-specific DNA binding"/>
    <property type="evidence" value="ECO:0007669"/>
    <property type="project" value="TreeGrafter"/>
</dbReference>
<keyword evidence="3" id="KW-0238">DNA-binding</keyword>
<evidence type="ECO:0000256" key="4">
    <source>
        <dbReference type="ARBA" id="ARBA00023163"/>
    </source>
</evidence>
<evidence type="ECO:0000256" key="1">
    <source>
        <dbReference type="ARBA" id="ARBA00009437"/>
    </source>
</evidence>
<dbReference type="PANTHER" id="PTHR30537:SF66">
    <property type="entry name" value="IRON-REGULATED VIRULENCE REGULATORY PROTEIN IRGB"/>
    <property type="match status" value="1"/>
</dbReference>
<keyword evidence="2" id="KW-0805">Transcription regulation</keyword>
<dbReference type="EMBL" id="QNRQ01000007">
    <property type="protein sequence ID" value="RBP38316.1"/>
    <property type="molecule type" value="Genomic_DNA"/>
</dbReference>